<evidence type="ECO:0000256" key="1">
    <source>
        <dbReference type="SAM" id="MobiDB-lite"/>
    </source>
</evidence>
<protein>
    <submittedName>
        <fullName evidence="2">Tail tape measure protein</fullName>
    </submittedName>
</protein>
<feature type="region of interest" description="Disordered" evidence="1">
    <location>
        <begin position="82"/>
        <end position="104"/>
    </location>
</feature>
<proteinExistence type="predicted"/>
<feature type="compositionally biased region" description="Polar residues" evidence="1">
    <location>
        <begin position="89"/>
        <end position="102"/>
    </location>
</feature>
<accession>A0A8S5Q6U2</accession>
<organism evidence="2">
    <name type="scientific">Siphoviridae sp. ct0uL16</name>
    <dbReference type="NCBI Taxonomy" id="2825299"/>
    <lineage>
        <taxon>Viruses</taxon>
        <taxon>Duplodnaviria</taxon>
        <taxon>Heunggongvirae</taxon>
        <taxon>Uroviricota</taxon>
        <taxon>Caudoviricetes</taxon>
    </lineage>
</organism>
<reference evidence="2" key="1">
    <citation type="journal article" date="2021" name="Proc. Natl. Acad. Sci. U.S.A.">
        <title>A Catalog of Tens of Thousands of Viruses from Human Metagenomes Reveals Hidden Associations with Chronic Diseases.</title>
        <authorList>
            <person name="Tisza M.J."/>
            <person name="Buck C.B."/>
        </authorList>
    </citation>
    <scope>NUCLEOTIDE SEQUENCE</scope>
    <source>
        <strain evidence="2">Ct0uL16</strain>
    </source>
</reference>
<sequence length="1239" mass="134448">MAKGNADGEIRIETAIDHKGFEAGCDALMNAINSLARKTKTVNQAIRNTFKKPLEVKVDTNSASGKLSAIKERAKQVKDEVKKLESESKVQTPAVNESSSPLKTDDLKKQVNSIAANVEKLEPAFQKAMAGGESAIDAFNSKTELLKSTIAGLKAKLEEIGKTKYPTAEYAKLNGEIDKVYQKIQFLVDKQEKMQATGVGENSQSWKSLQYDLELTGAKYDELLAKRKAMETSGSAFQLGSSTEQFSQLSSTLSSAVSQIQNMRSKVQQTNSEWAKMPTFSNTIKSAFQNTANTIKSAFNGISTVIKHPLQAADRLFGSIIQKSGRLVSTLARVSLTTAVNGAKKLGSFIKSAASSMLRMVSGSKSMNGSFGNLISNAKKFALSLLGARGVWALLRKAVSAYMEQNQQLSNTLQGCWSGIGNILGPIIEKIVNLVAQAVSFVLQFLKLFGVVGKSTTKAIGGAGSAAKKETDKLKRQLASFDELNVLSDSKSGSGGGGGSGSGAGTLPDVEVPDWAKLIAEQLKAGDWAGAATTLANQLNKMVDDVDWTGLGDKIGYYMNAVLTFLATFIKKFDWKNLGAHFGEMMNHILDGVDWENLGVVLTAKWAIILKTLDGFFEKLDGKSVSKALTDFMNGTVNAADWAGTAGSLAKNLSRVISEIDFGAISESLSRQFRTVLQTMIAAVENFDWAMLGKKIADFINGIDWKGIISDTATLIGKVTEGALDTLLGFVENIDWSKLGDDLWSGLESLVKDIDWNGLISKAFELLGAAVGGISALVASFCKKLWESLKAGFENMKKTYFEPYMNDMGEMTIEGFFKGIGDMFRDIGTWIKDHIFQPFIDGFKKAFGIASPAKEMVPLGGYIVDGLKQGIGNVWEKIKEKFTALWTSINAWFTTMKERFKTFGTKIIENLSSGIGNIWTKIRERFSACKESLTTWFTTMKERFKSFGSSAITNLYNGIGGIWGKISGRFSTFWGRLKDWFATIKARFKDSGRSMITNFYHGFGNIWNTVRGKFTSFWSSLKSYLGSKMLKLGVTWDTTSTLGRALTKIGLQGMPKLSFYAKGGIVDRPTLSMIGEAGKEAVIPLQRNTGWMKTMAQAIASEIKSSTFSLQNLVGKNAFEISFPSDISNGLLSLSDALKAVANSPIFRSPTIANGVIPYKTAATATESDSKIGQTIENANTELGSVVIQAVSNATASIVNAIQNYSGTTVNLDSDSLTTSIVNEINRRTRMSGKSPLLI</sequence>
<dbReference type="Gene3D" id="1.20.120.20">
    <property type="entry name" value="Apolipoprotein"/>
    <property type="match status" value="1"/>
</dbReference>
<dbReference type="InterPro" id="IPR016024">
    <property type="entry name" value="ARM-type_fold"/>
</dbReference>
<dbReference type="EMBL" id="BK015578">
    <property type="protein sequence ID" value="DAE14236.1"/>
    <property type="molecule type" value="Genomic_DNA"/>
</dbReference>
<name>A0A8S5Q6U2_9CAUD</name>
<dbReference type="SUPFAM" id="SSF48371">
    <property type="entry name" value="ARM repeat"/>
    <property type="match status" value="1"/>
</dbReference>
<evidence type="ECO:0000313" key="2">
    <source>
        <dbReference type="EMBL" id="DAE14236.1"/>
    </source>
</evidence>